<evidence type="ECO:0000313" key="1">
    <source>
        <dbReference type="EMBL" id="MBX68771.1"/>
    </source>
</evidence>
<dbReference type="AlphaFoldDB" id="A0A2P2QPF2"/>
<accession>A0A2P2QPF2</accession>
<protein>
    <submittedName>
        <fullName evidence="1">Uncharacterized protein</fullName>
    </submittedName>
</protein>
<organism evidence="1">
    <name type="scientific">Rhizophora mucronata</name>
    <name type="common">Asiatic mangrove</name>
    <dbReference type="NCBI Taxonomy" id="61149"/>
    <lineage>
        <taxon>Eukaryota</taxon>
        <taxon>Viridiplantae</taxon>
        <taxon>Streptophyta</taxon>
        <taxon>Embryophyta</taxon>
        <taxon>Tracheophyta</taxon>
        <taxon>Spermatophyta</taxon>
        <taxon>Magnoliopsida</taxon>
        <taxon>eudicotyledons</taxon>
        <taxon>Gunneridae</taxon>
        <taxon>Pentapetalae</taxon>
        <taxon>rosids</taxon>
        <taxon>fabids</taxon>
        <taxon>Malpighiales</taxon>
        <taxon>Rhizophoraceae</taxon>
        <taxon>Rhizophora</taxon>
    </lineage>
</organism>
<proteinExistence type="predicted"/>
<sequence>MLKFIETLFQRPWFFIKIFHLPKVSAVESYISFLFEIVSIPFDLFEK</sequence>
<name>A0A2P2QPF2_RHIMU</name>
<dbReference type="EMBL" id="GGEC01088287">
    <property type="protein sequence ID" value="MBX68771.1"/>
    <property type="molecule type" value="Transcribed_RNA"/>
</dbReference>
<reference evidence="1" key="1">
    <citation type="submission" date="2018-02" db="EMBL/GenBank/DDBJ databases">
        <title>Rhizophora mucronata_Transcriptome.</title>
        <authorList>
            <person name="Meera S.P."/>
            <person name="Sreeshan A."/>
            <person name="Augustine A."/>
        </authorList>
    </citation>
    <scope>NUCLEOTIDE SEQUENCE</scope>
    <source>
        <tissue evidence="1">Leaf</tissue>
    </source>
</reference>